<keyword evidence="3" id="KW-1185">Reference proteome</keyword>
<protein>
    <submittedName>
        <fullName evidence="2">CDP-paratose 2-epimerase</fullName>
    </submittedName>
</protein>
<evidence type="ECO:0000256" key="1">
    <source>
        <dbReference type="SAM" id="MobiDB-lite"/>
    </source>
</evidence>
<dbReference type="InterPro" id="IPR023393">
    <property type="entry name" value="START-like_dom_sf"/>
</dbReference>
<name>A0A6M1RUN4_9BACT</name>
<evidence type="ECO:0000313" key="2">
    <source>
        <dbReference type="EMBL" id="NGO39074.1"/>
    </source>
</evidence>
<dbReference type="EMBL" id="JAAKYA010000043">
    <property type="protein sequence ID" value="NGO39074.1"/>
    <property type="molecule type" value="Genomic_DNA"/>
</dbReference>
<reference evidence="2 3" key="1">
    <citation type="submission" date="2020-02" db="EMBL/GenBank/DDBJ databases">
        <title>Draft genome sequence of Limisphaera ngatamarikiensis NGM72.4T, a thermophilic Verrucomicrobia grouped in subdivision 3.</title>
        <authorList>
            <person name="Carere C.R."/>
            <person name="Steen J."/>
            <person name="Hugenholtz P."/>
            <person name="Stott M.B."/>
        </authorList>
    </citation>
    <scope>NUCLEOTIDE SEQUENCE [LARGE SCALE GENOMIC DNA]</scope>
    <source>
        <strain evidence="2 3">NGM72.4</strain>
    </source>
</reference>
<organism evidence="2 3">
    <name type="scientific">Limisphaera ngatamarikiensis</name>
    <dbReference type="NCBI Taxonomy" id="1324935"/>
    <lineage>
        <taxon>Bacteria</taxon>
        <taxon>Pseudomonadati</taxon>
        <taxon>Verrucomicrobiota</taxon>
        <taxon>Verrucomicrobiia</taxon>
        <taxon>Limisphaerales</taxon>
        <taxon>Limisphaeraceae</taxon>
        <taxon>Limisphaera</taxon>
    </lineage>
</organism>
<dbReference type="AlphaFoldDB" id="A0A6M1RUN4"/>
<dbReference type="Gene3D" id="3.30.530.20">
    <property type="match status" value="1"/>
</dbReference>
<sequence>MISRLHEFHPELRLPPEPFFRFFADAANLDALTPPRLHVYIASPLPTEMKTGTLMNDRLRVHGLPLHRCTRVNVWQPPHRFMDEPIRGPYRQSIHEHTFEVRHGGTPARNHVRHAVPLDWPVQRRPGRPSIERSFRFRSEALRGRSPATQPTPV</sequence>
<dbReference type="SUPFAM" id="SSF55961">
    <property type="entry name" value="Bet v1-like"/>
    <property type="match status" value="1"/>
</dbReference>
<feature type="compositionally biased region" description="Basic and acidic residues" evidence="1">
    <location>
        <begin position="134"/>
        <end position="143"/>
    </location>
</feature>
<feature type="region of interest" description="Disordered" evidence="1">
    <location>
        <begin position="134"/>
        <end position="154"/>
    </location>
</feature>
<accession>A0A6M1RUN4</accession>
<proteinExistence type="predicted"/>
<gene>
    <name evidence="2" type="ORF">G4L39_06640</name>
</gene>
<comment type="caution">
    <text evidence="2">The sequence shown here is derived from an EMBL/GenBank/DDBJ whole genome shotgun (WGS) entry which is preliminary data.</text>
</comment>
<evidence type="ECO:0000313" key="3">
    <source>
        <dbReference type="Proteomes" id="UP000477311"/>
    </source>
</evidence>
<dbReference type="Proteomes" id="UP000477311">
    <property type="component" value="Unassembled WGS sequence"/>
</dbReference>
<dbReference type="RefSeq" id="WP_165106872.1">
    <property type="nucleotide sequence ID" value="NZ_JAAKYA010000043.1"/>
</dbReference>